<feature type="domain" description="DUF2726" evidence="2">
    <location>
        <begin position="50"/>
        <end position="171"/>
    </location>
</feature>
<dbReference type="OrthoDB" id="9813328at2"/>
<dbReference type="Pfam" id="PF10881">
    <property type="entry name" value="DUF2726"/>
    <property type="match status" value="1"/>
</dbReference>
<keyword evidence="1" id="KW-0812">Transmembrane</keyword>
<organism evidence="3 4">
    <name type="scientific">Prosthecobacter fusiformis</name>
    <dbReference type="NCBI Taxonomy" id="48464"/>
    <lineage>
        <taxon>Bacteria</taxon>
        <taxon>Pseudomonadati</taxon>
        <taxon>Verrucomicrobiota</taxon>
        <taxon>Verrucomicrobiia</taxon>
        <taxon>Verrucomicrobiales</taxon>
        <taxon>Verrucomicrobiaceae</taxon>
        <taxon>Prosthecobacter</taxon>
    </lineage>
</organism>
<evidence type="ECO:0000313" key="3">
    <source>
        <dbReference type="EMBL" id="TDU69333.1"/>
    </source>
</evidence>
<evidence type="ECO:0000313" key="4">
    <source>
        <dbReference type="Proteomes" id="UP000295662"/>
    </source>
</evidence>
<keyword evidence="1" id="KW-1133">Transmembrane helix</keyword>
<keyword evidence="1" id="KW-0472">Membrane</keyword>
<proteinExistence type="predicted"/>
<feature type="transmembrane region" description="Helical" evidence="1">
    <location>
        <begin position="12"/>
        <end position="32"/>
    </location>
</feature>
<evidence type="ECO:0000259" key="2">
    <source>
        <dbReference type="Pfam" id="PF10881"/>
    </source>
</evidence>
<dbReference type="InterPro" id="IPR024402">
    <property type="entry name" value="DUF2726"/>
</dbReference>
<evidence type="ECO:0000256" key="1">
    <source>
        <dbReference type="SAM" id="Phobius"/>
    </source>
</evidence>
<dbReference type="AlphaFoldDB" id="A0A4V3FF39"/>
<reference evidence="3 4" key="1">
    <citation type="submission" date="2019-03" db="EMBL/GenBank/DDBJ databases">
        <title>Genomic Encyclopedia of Archaeal and Bacterial Type Strains, Phase II (KMG-II): from individual species to whole genera.</title>
        <authorList>
            <person name="Goeker M."/>
        </authorList>
    </citation>
    <scope>NUCLEOTIDE SEQUENCE [LARGE SCALE GENOMIC DNA]</scope>
    <source>
        <strain evidence="3 4">ATCC 25309</strain>
    </source>
</reference>
<dbReference type="EMBL" id="SOCA01000005">
    <property type="protein sequence ID" value="TDU69333.1"/>
    <property type="molecule type" value="Genomic_DNA"/>
</dbReference>
<protein>
    <submittedName>
        <fullName evidence="3">Uncharacterized protein DUF2726</fullName>
    </submittedName>
</protein>
<dbReference type="RefSeq" id="WP_133796024.1">
    <property type="nucleotide sequence ID" value="NZ_SOCA01000005.1"/>
</dbReference>
<comment type="caution">
    <text evidence="3">The sequence shown here is derived from an EMBL/GenBank/DDBJ whole genome shotgun (WGS) entry which is preliminary data.</text>
</comment>
<gene>
    <name evidence="3" type="ORF">EI77_02986</name>
</gene>
<accession>A0A4V3FF39</accession>
<dbReference type="Proteomes" id="UP000295662">
    <property type="component" value="Unassembled WGS sequence"/>
</dbReference>
<sequence>MSKILDLLAPWLPILLAAAAILMVLSAVLPWITRKRGGRGESFKYRLHDALLTAAERSFFGVLQSALSPAHLITFKVRIADVITPQKGLSGSQWQKAFNRISAKHIDFLICRADDLSPVLAIELDDASHQGEKRIQRDQMVDSALASAGLPLLRMPARKAYSPAELRQKIASILSQR</sequence>
<name>A0A4V3FF39_9BACT</name>
<keyword evidence="4" id="KW-1185">Reference proteome</keyword>